<comment type="caution">
    <text evidence="2">The sequence shown here is derived from an EMBL/GenBank/DDBJ whole genome shotgun (WGS) entry which is preliminary data.</text>
</comment>
<dbReference type="GO" id="GO:0005737">
    <property type="term" value="C:cytoplasm"/>
    <property type="evidence" value="ECO:0007669"/>
    <property type="project" value="TreeGrafter"/>
</dbReference>
<evidence type="ECO:0000313" key="3">
    <source>
        <dbReference type="Proteomes" id="UP001138997"/>
    </source>
</evidence>
<keyword evidence="3" id="KW-1185">Reference proteome</keyword>
<feature type="domain" description="N-acetyltransferase" evidence="1">
    <location>
        <begin position="1"/>
        <end position="167"/>
    </location>
</feature>
<dbReference type="AlphaFoldDB" id="A0A9X1NCC3"/>
<dbReference type="RefSeq" id="WP_231440779.1">
    <property type="nucleotide sequence ID" value="NZ_JAJOMB010000005.1"/>
</dbReference>
<reference evidence="2" key="1">
    <citation type="submission" date="2021-11" db="EMBL/GenBank/DDBJ databases">
        <title>Streptomyces corallinus and Kineosporia corallina sp. nov., two new coral-derived marine actinobacteria.</title>
        <authorList>
            <person name="Buangrab K."/>
            <person name="Sutthacheep M."/>
            <person name="Yeemin T."/>
            <person name="Harunari E."/>
            <person name="Igarashi Y."/>
            <person name="Sripreechasak P."/>
            <person name="Kanchanasin P."/>
            <person name="Tanasupawat S."/>
            <person name="Phongsopitanun W."/>
        </authorList>
    </citation>
    <scope>NUCLEOTIDE SEQUENCE</scope>
    <source>
        <strain evidence="2">JCM 31032</strain>
    </source>
</reference>
<dbReference type="GO" id="GO:0008999">
    <property type="term" value="F:protein-N-terminal-alanine acetyltransferase activity"/>
    <property type="evidence" value="ECO:0007669"/>
    <property type="project" value="TreeGrafter"/>
</dbReference>
<dbReference type="InterPro" id="IPR000182">
    <property type="entry name" value="GNAT_dom"/>
</dbReference>
<accession>A0A9X1NCC3</accession>
<dbReference type="InterPro" id="IPR051908">
    <property type="entry name" value="Ribosomal_N-acetyltransferase"/>
</dbReference>
<dbReference type="Proteomes" id="UP001138997">
    <property type="component" value="Unassembled WGS sequence"/>
</dbReference>
<dbReference type="Pfam" id="PF13302">
    <property type="entry name" value="Acetyltransf_3"/>
    <property type="match status" value="1"/>
</dbReference>
<dbReference type="PROSITE" id="PS51186">
    <property type="entry name" value="GNAT"/>
    <property type="match status" value="1"/>
</dbReference>
<evidence type="ECO:0000313" key="2">
    <source>
        <dbReference type="EMBL" id="MCD5311513.1"/>
    </source>
</evidence>
<dbReference type="Gene3D" id="3.40.630.30">
    <property type="match status" value="1"/>
</dbReference>
<gene>
    <name evidence="2" type="ORF">LR394_11425</name>
</gene>
<name>A0A9X1NCC3_9ACTN</name>
<sequence>MSLRAVGAQDLDLLGRWRNDPEHESVYGDFLPMIRRQNSYRERWEVNGLLSEDDGLLMVCLEAEPVGTIGWHPVHYGPNRGSQALNLGIALAPAARGKGVGSAAPRLACAWLFGHTTVNRIEASTDVTNRPAQRALEKAGFTREGILRGAQFRSGEWHDLVQYSRLRHD</sequence>
<protein>
    <submittedName>
        <fullName evidence="2">GNAT family N-acetyltransferase</fullName>
    </submittedName>
</protein>
<evidence type="ECO:0000259" key="1">
    <source>
        <dbReference type="PROSITE" id="PS51186"/>
    </source>
</evidence>
<proteinExistence type="predicted"/>
<dbReference type="SUPFAM" id="SSF55729">
    <property type="entry name" value="Acyl-CoA N-acyltransferases (Nat)"/>
    <property type="match status" value="1"/>
</dbReference>
<organism evidence="2 3">
    <name type="scientific">Kineosporia babensis</name>
    <dbReference type="NCBI Taxonomy" id="499548"/>
    <lineage>
        <taxon>Bacteria</taxon>
        <taxon>Bacillati</taxon>
        <taxon>Actinomycetota</taxon>
        <taxon>Actinomycetes</taxon>
        <taxon>Kineosporiales</taxon>
        <taxon>Kineosporiaceae</taxon>
        <taxon>Kineosporia</taxon>
    </lineage>
</organism>
<dbReference type="GO" id="GO:1990189">
    <property type="term" value="F:protein N-terminal-serine acetyltransferase activity"/>
    <property type="evidence" value="ECO:0007669"/>
    <property type="project" value="TreeGrafter"/>
</dbReference>
<dbReference type="InterPro" id="IPR016181">
    <property type="entry name" value="Acyl_CoA_acyltransferase"/>
</dbReference>
<dbReference type="PANTHER" id="PTHR43441">
    <property type="entry name" value="RIBOSOMAL-PROTEIN-SERINE ACETYLTRANSFERASE"/>
    <property type="match status" value="1"/>
</dbReference>
<dbReference type="EMBL" id="JAJOMB010000005">
    <property type="protein sequence ID" value="MCD5311513.1"/>
    <property type="molecule type" value="Genomic_DNA"/>
</dbReference>
<dbReference type="PANTHER" id="PTHR43441:SF6">
    <property type="entry name" value="N-ACETYLTRANSFERASE DOMAIN-CONTAINING PROTEIN"/>
    <property type="match status" value="1"/>
</dbReference>